<dbReference type="InterPro" id="IPR010359">
    <property type="entry name" value="IrrE_HExxH"/>
</dbReference>
<dbReference type="SUPFAM" id="SSF55486">
    <property type="entry name" value="Metalloproteases ('zincins'), catalytic domain"/>
    <property type="match status" value="1"/>
</dbReference>
<dbReference type="Gene3D" id="1.10.10.2910">
    <property type="match status" value="1"/>
</dbReference>
<reference evidence="2 3" key="1">
    <citation type="submission" date="2017-09" db="EMBL/GenBank/DDBJ databases">
        <title>Bacterial strain isolated from the female urinary microbiota.</title>
        <authorList>
            <person name="Thomas-White K."/>
            <person name="Kumar N."/>
            <person name="Forster S."/>
            <person name="Putonti C."/>
            <person name="Lawley T."/>
            <person name="Wolfe A.J."/>
        </authorList>
    </citation>
    <scope>NUCLEOTIDE SEQUENCE [LARGE SCALE GENOMIC DNA]</scope>
    <source>
        <strain evidence="2 3">UMB0792</strain>
    </source>
</reference>
<sequence length="165" mass="18393">MPAKYQLARNAARNARAAVPIGPGLQDLVALAGRWDANVEFLPMDPDLSGFIIKEEDTDPRIYINAAEPLHRQRFTLAHEIGHLVERQSVAGDQDYSFTDYRSNAGYDLHEFFADEFAGELLMPAEPFIQSLQRGGKVGASVEFNVSIPAVQKRIERLIKNPPES</sequence>
<dbReference type="Pfam" id="PF06114">
    <property type="entry name" value="Peptidase_M78"/>
    <property type="match status" value="1"/>
</dbReference>
<evidence type="ECO:0000259" key="1">
    <source>
        <dbReference type="Pfam" id="PF06114"/>
    </source>
</evidence>
<dbReference type="PANTHER" id="PTHR43236:SF1">
    <property type="entry name" value="BLL7220 PROTEIN"/>
    <property type="match status" value="1"/>
</dbReference>
<feature type="domain" description="IrrE N-terminal-like" evidence="1">
    <location>
        <begin position="52"/>
        <end position="155"/>
    </location>
</feature>
<organism evidence="2 3">
    <name type="scientific">Corynebacterium tuscaniense</name>
    <dbReference type="NCBI Taxonomy" id="302449"/>
    <lineage>
        <taxon>Bacteria</taxon>
        <taxon>Bacillati</taxon>
        <taxon>Actinomycetota</taxon>
        <taxon>Actinomycetes</taxon>
        <taxon>Mycobacteriales</taxon>
        <taxon>Corynebacteriaceae</taxon>
        <taxon>Corynebacterium</taxon>
    </lineage>
</organism>
<accession>A0A2N6T5I1</accession>
<dbReference type="InterPro" id="IPR052345">
    <property type="entry name" value="Rad_response_metalloprotease"/>
</dbReference>
<evidence type="ECO:0000313" key="3">
    <source>
        <dbReference type="Proteomes" id="UP000235836"/>
    </source>
</evidence>
<proteinExistence type="predicted"/>
<keyword evidence="3" id="KW-1185">Reference proteome</keyword>
<comment type="caution">
    <text evidence="2">The sequence shown here is derived from an EMBL/GenBank/DDBJ whole genome shotgun (WGS) entry which is preliminary data.</text>
</comment>
<name>A0A2N6T5I1_9CORY</name>
<dbReference type="AlphaFoldDB" id="A0A2N6T5I1"/>
<gene>
    <name evidence="2" type="ORF">CJ203_04380</name>
</gene>
<protein>
    <recommendedName>
        <fullName evidence="1">IrrE N-terminal-like domain-containing protein</fullName>
    </recommendedName>
</protein>
<dbReference type="RefSeq" id="WP_102723707.1">
    <property type="nucleotide sequence ID" value="NZ_PNHG01000005.1"/>
</dbReference>
<evidence type="ECO:0000313" key="2">
    <source>
        <dbReference type="EMBL" id="PMC64562.1"/>
    </source>
</evidence>
<dbReference type="Proteomes" id="UP000235836">
    <property type="component" value="Unassembled WGS sequence"/>
</dbReference>
<dbReference type="EMBL" id="PNHG01000005">
    <property type="protein sequence ID" value="PMC64562.1"/>
    <property type="molecule type" value="Genomic_DNA"/>
</dbReference>
<dbReference type="PANTHER" id="PTHR43236">
    <property type="entry name" value="ANTITOXIN HIGA1"/>
    <property type="match status" value="1"/>
</dbReference>